<gene>
    <name evidence="2" type="ORF">JIP62_09850</name>
</gene>
<dbReference type="Proteomes" id="UP000595448">
    <property type="component" value="Chromosome"/>
</dbReference>
<feature type="transmembrane region" description="Helical" evidence="1">
    <location>
        <begin position="12"/>
        <end position="42"/>
    </location>
</feature>
<feature type="transmembrane region" description="Helical" evidence="1">
    <location>
        <begin position="91"/>
        <end position="109"/>
    </location>
</feature>
<dbReference type="RefSeq" id="WP_201102017.1">
    <property type="nucleotide sequence ID" value="NZ_CP067977.1"/>
</dbReference>
<sequence>MLKSPAYRLSALIVANCAAALTVGAITAVVVVVASFIIPFGLPGVGEVIVYAFLAAFGAAVASLPFFCTGLATVGILTWWVLERLGQTSRATFAAVAAFESVLGGLVVFHTLFSLPAVFALLLAIPGAVAGLTIRSHAYDPKITPPPVRPS</sequence>
<feature type="transmembrane region" description="Helical" evidence="1">
    <location>
        <begin position="48"/>
        <end position="79"/>
    </location>
</feature>
<keyword evidence="3" id="KW-1185">Reference proteome</keyword>
<keyword evidence="1" id="KW-0812">Transmembrane</keyword>
<evidence type="ECO:0000313" key="2">
    <source>
        <dbReference type="EMBL" id="QQQ17643.1"/>
    </source>
</evidence>
<keyword evidence="1" id="KW-1133">Transmembrane helix</keyword>
<evidence type="ECO:0000256" key="1">
    <source>
        <dbReference type="SAM" id="Phobius"/>
    </source>
</evidence>
<reference evidence="2 3" key="1">
    <citation type="submission" date="2021-01" db="EMBL/GenBank/DDBJ databases">
        <title>Brevundimonas vitis sp. nov., an bacterium isolated from grape (Vitis vinifera).</title>
        <authorList>
            <person name="Jiang L."/>
            <person name="Lee J."/>
        </authorList>
    </citation>
    <scope>NUCLEOTIDE SEQUENCE [LARGE SCALE GENOMIC DNA]</scope>
    <source>
        <strain evidence="2 3">GRTSA-9</strain>
    </source>
</reference>
<keyword evidence="1" id="KW-0472">Membrane</keyword>
<dbReference type="EMBL" id="CP067977">
    <property type="protein sequence ID" value="QQQ17643.1"/>
    <property type="molecule type" value="Genomic_DNA"/>
</dbReference>
<organism evidence="2 3">
    <name type="scientific">Brevundimonas vitisensis</name>
    <dbReference type="NCBI Taxonomy" id="2800818"/>
    <lineage>
        <taxon>Bacteria</taxon>
        <taxon>Pseudomonadati</taxon>
        <taxon>Pseudomonadota</taxon>
        <taxon>Alphaproteobacteria</taxon>
        <taxon>Caulobacterales</taxon>
        <taxon>Caulobacteraceae</taxon>
        <taxon>Brevundimonas</taxon>
    </lineage>
</organism>
<evidence type="ECO:0000313" key="3">
    <source>
        <dbReference type="Proteomes" id="UP000595448"/>
    </source>
</evidence>
<feature type="transmembrane region" description="Helical" evidence="1">
    <location>
        <begin position="115"/>
        <end position="134"/>
    </location>
</feature>
<accession>A0ABX7BLB7</accession>
<protein>
    <submittedName>
        <fullName evidence="2">Uncharacterized protein</fullName>
    </submittedName>
</protein>
<proteinExistence type="predicted"/>
<name>A0ABX7BLB7_9CAUL</name>